<sequence>MNQKTTTTVSSTFRKMTTKAILSVLLFFIVYILLILSGIGITILAGYAGFFIIVAKPMFITIMIGAGLVCMGILVLIFLFKFIFVKHTIDRSHLVEITKEQEPKLFGFIEEIVSVVKTDFPKKVYLSSDVNASVFYDSNFWSMFFPIKKNLQIGIGLINSVSEIELKAILAHEFGHFSQRSMKVGSYVYNVNQIIHNMLYDNDSYNSIAQSWGSVNGYFSFFVSLAVKIVEGIQWVLRQVYQVVNLNYYGLSRQMEFHADAVAASVTGSEPLITSLLRLDLADHSFNKVLDYYGTKIPESIATKNVYEQQTLVMNFIAHKSKVQVQNDLPQLTPDFLNRYNKSKLQIENKWDTHPSTEDRISELRKLNSKELEENTRLATSLLSNKIDLQSKFTDKMFSAVSYPSDIVYHENEDFFNEFETEFLSNSFNDIFNSYYDNKNPIFNDSEVIKTDSYADKGLNELFSNAAVDLVYNSVSLENDLNVLRQIQNGDYKIKFFNYDGHKIFRKDCSELIERLEAELKQIKEEILKNDHDIYFYFLKLANNQNKREEYKKMYNDFFIMDKDFDVNFEYYVKMIDACEFMHHVNSFEIIERNMVLLKHEEDRFKAQIEKILSNKMYSAAITIEMREVFGKYLSEDWKYFSRNEYLNEVLEILNKSVTNYQFILSKTYFQTKKELLTYKIQLLNN</sequence>
<evidence type="ECO:0000256" key="8">
    <source>
        <dbReference type="ARBA" id="ARBA00022989"/>
    </source>
</evidence>
<evidence type="ECO:0000256" key="1">
    <source>
        <dbReference type="ARBA" id="ARBA00001947"/>
    </source>
</evidence>
<keyword evidence="9 14" id="KW-0482">Metalloprotease</keyword>
<dbReference type="PANTHER" id="PTHR43221:SF2">
    <property type="entry name" value="PROTEASE HTPX HOMOLOG"/>
    <property type="match status" value="1"/>
</dbReference>
<accession>A0A6I4NP03</accession>
<dbReference type="RefSeq" id="WP_160376077.1">
    <property type="nucleotide sequence ID" value="NZ_WSTB01000011.1"/>
</dbReference>
<dbReference type="GO" id="GO:0006508">
    <property type="term" value="P:proteolysis"/>
    <property type="evidence" value="ECO:0007669"/>
    <property type="project" value="UniProtKB-KW"/>
</dbReference>
<evidence type="ECO:0000256" key="5">
    <source>
        <dbReference type="ARBA" id="ARBA00022723"/>
    </source>
</evidence>
<dbReference type="PANTHER" id="PTHR43221">
    <property type="entry name" value="PROTEASE HTPX"/>
    <property type="match status" value="1"/>
</dbReference>
<keyword evidence="7" id="KW-0862">Zinc</keyword>
<reference evidence="14 15" key="1">
    <citation type="submission" date="2019-12" db="EMBL/GenBank/DDBJ databases">
        <authorList>
            <person name="Kim Y.S."/>
        </authorList>
    </citation>
    <scope>NUCLEOTIDE SEQUENCE [LARGE SCALE GENOMIC DNA]</scope>
    <source>
        <strain evidence="14 15">GA093</strain>
    </source>
</reference>
<evidence type="ECO:0000256" key="6">
    <source>
        <dbReference type="ARBA" id="ARBA00022801"/>
    </source>
</evidence>
<evidence type="ECO:0000313" key="14">
    <source>
        <dbReference type="EMBL" id="MWB96176.1"/>
    </source>
</evidence>
<keyword evidence="8 12" id="KW-1133">Transmembrane helix</keyword>
<feature type="coiled-coil region" evidence="11">
    <location>
        <begin position="506"/>
        <end position="533"/>
    </location>
</feature>
<organism evidence="14 15">
    <name type="scientific">Flavobacterium hydrocarbonoxydans</name>
    <dbReference type="NCBI Taxonomy" id="2683249"/>
    <lineage>
        <taxon>Bacteria</taxon>
        <taxon>Pseudomonadati</taxon>
        <taxon>Bacteroidota</taxon>
        <taxon>Flavobacteriia</taxon>
        <taxon>Flavobacteriales</taxon>
        <taxon>Flavobacteriaceae</taxon>
        <taxon>Flavobacterium</taxon>
    </lineage>
</organism>
<dbReference type="CDD" id="cd07328">
    <property type="entry name" value="M48_Ste24p_like"/>
    <property type="match status" value="1"/>
</dbReference>
<keyword evidence="2" id="KW-1003">Cell membrane</keyword>
<dbReference type="InterPro" id="IPR001915">
    <property type="entry name" value="Peptidase_M48"/>
</dbReference>
<feature type="domain" description="Peptidase M48" evidence="13">
    <location>
        <begin position="153"/>
        <end position="367"/>
    </location>
</feature>
<evidence type="ECO:0000256" key="7">
    <source>
        <dbReference type="ARBA" id="ARBA00022833"/>
    </source>
</evidence>
<evidence type="ECO:0000256" key="4">
    <source>
        <dbReference type="ARBA" id="ARBA00022692"/>
    </source>
</evidence>
<dbReference type="EMBL" id="WSTB01000011">
    <property type="protein sequence ID" value="MWB96176.1"/>
    <property type="molecule type" value="Genomic_DNA"/>
</dbReference>
<keyword evidence="11" id="KW-0175">Coiled coil</keyword>
<evidence type="ECO:0000259" key="13">
    <source>
        <dbReference type="Pfam" id="PF01435"/>
    </source>
</evidence>
<dbReference type="Pfam" id="PF01435">
    <property type="entry name" value="Peptidase_M48"/>
    <property type="match status" value="1"/>
</dbReference>
<feature type="transmembrane region" description="Helical" evidence="12">
    <location>
        <begin position="20"/>
        <end position="53"/>
    </location>
</feature>
<evidence type="ECO:0000256" key="2">
    <source>
        <dbReference type="ARBA" id="ARBA00022475"/>
    </source>
</evidence>
<gene>
    <name evidence="14" type="ORF">GON26_17575</name>
</gene>
<comment type="cofactor">
    <cofactor evidence="1">
        <name>Zn(2+)</name>
        <dbReference type="ChEBI" id="CHEBI:29105"/>
    </cofactor>
</comment>
<keyword evidence="3 14" id="KW-0645">Protease</keyword>
<evidence type="ECO:0000256" key="11">
    <source>
        <dbReference type="SAM" id="Coils"/>
    </source>
</evidence>
<dbReference type="AlphaFoldDB" id="A0A6I4NP03"/>
<comment type="caution">
    <text evidence="14">The sequence shown here is derived from an EMBL/GenBank/DDBJ whole genome shotgun (WGS) entry which is preliminary data.</text>
</comment>
<evidence type="ECO:0000256" key="12">
    <source>
        <dbReference type="SAM" id="Phobius"/>
    </source>
</evidence>
<name>A0A6I4NP03_9FLAO</name>
<dbReference type="Gene3D" id="3.30.2010.10">
    <property type="entry name" value="Metalloproteases ('zincins'), catalytic domain"/>
    <property type="match status" value="1"/>
</dbReference>
<evidence type="ECO:0000256" key="3">
    <source>
        <dbReference type="ARBA" id="ARBA00022670"/>
    </source>
</evidence>
<keyword evidence="4 12" id="KW-0812">Transmembrane</keyword>
<evidence type="ECO:0000256" key="9">
    <source>
        <dbReference type="ARBA" id="ARBA00023049"/>
    </source>
</evidence>
<dbReference type="Proteomes" id="UP000471501">
    <property type="component" value="Unassembled WGS sequence"/>
</dbReference>
<protein>
    <submittedName>
        <fullName evidence="14">M48 family metalloprotease</fullName>
    </submittedName>
</protein>
<feature type="transmembrane region" description="Helical" evidence="12">
    <location>
        <begin position="59"/>
        <end position="84"/>
    </location>
</feature>
<dbReference type="GO" id="GO:0004222">
    <property type="term" value="F:metalloendopeptidase activity"/>
    <property type="evidence" value="ECO:0007669"/>
    <property type="project" value="InterPro"/>
</dbReference>
<keyword evidence="10 12" id="KW-0472">Membrane</keyword>
<evidence type="ECO:0000313" key="15">
    <source>
        <dbReference type="Proteomes" id="UP000471501"/>
    </source>
</evidence>
<keyword evidence="5" id="KW-0479">Metal-binding</keyword>
<keyword evidence="6" id="KW-0378">Hydrolase</keyword>
<proteinExistence type="predicted"/>
<keyword evidence="15" id="KW-1185">Reference proteome</keyword>
<dbReference type="GO" id="GO:0046872">
    <property type="term" value="F:metal ion binding"/>
    <property type="evidence" value="ECO:0007669"/>
    <property type="project" value="UniProtKB-KW"/>
</dbReference>
<dbReference type="InterPro" id="IPR050083">
    <property type="entry name" value="HtpX_protease"/>
</dbReference>
<evidence type="ECO:0000256" key="10">
    <source>
        <dbReference type="ARBA" id="ARBA00023136"/>
    </source>
</evidence>